<organism evidence="2 3">
    <name type="scientific">Fibroporia radiculosa</name>
    <dbReference type="NCBI Taxonomy" id="599839"/>
    <lineage>
        <taxon>Eukaryota</taxon>
        <taxon>Fungi</taxon>
        <taxon>Dikarya</taxon>
        <taxon>Basidiomycota</taxon>
        <taxon>Agaricomycotina</taxon>
        <taxon>Agaricomycetes</taxon>
        <taxon>Polyporales</taxon>
        <taxon>Fibroporiaceae</taxon>
        <taxon>Fibroporia</taxon>
    </lineage>
</organism>
<dbReference type="STRING" id="599839.J4GN47"/>
<dbReference type="RefSeq" id="XP_012180043.1">
    <property type="nucleotide sequence ID" value="XM_012324653.1"/>
</dbReference>
<dbReference type="HOGENOM" id="CLU_041572_0_0_1"/>
<dbReference type="InterPro" id="IPR039646">
    <property type="entry name" value="ZNHIT2"/>
</dbReference>
<evidence type="ECO:0000313" key="3">
    <source>
        <dbReference type="Proteomes" id="UP000006352"/>
    </source>
</evidence>
<gene>
    <name evidence="2" type="ORF">FIBRA_02800</name>
</gene>
<feature type="region of interest" description="Disordered" evidence="1">
    <location>
        <begin position="348"/>
        <end position="375"/>
    </location>
</feature>
<proteinExistence type="predicted"/>
<keyword evidence="3" id="KW-1185">Reference proteome</keyword>
<dbReference type="Proteomes" id="UP000006352">
    <property type="component" value="Unassembled WGS sequence"/>
</dbReference>
<protein>
    <submittedName>
        <fullName evidence="2">Uncharacterized protein</fullName>
    </submittedName>
</protein>
<sequence>MELLKEFEESSVDDDMMLDEEEEETDGSDLAHRLHGLDLDLIPPDELWNALTPAERDRFLKTIQDPDGDLAQQLLSSEELEKARIEPWWEAPVELESDDAWTSSTKGSTGLPAKKYGTSPKIMHIPASLVRSSLEPGKTPLLLYNLCSVVIVYAYLTRYFSISPISVIEKSEREEGHRIITQLLPFLTDRKSTVVHSSLSGAITDLWSRFTTGQMSSAFFAILLSDAAKLIRPLSVSLISSPSSTPSDGLSGDYSDLNSHPSANILQVLSDLSGMFDEPTHADDISMSSVPVPRASHALKHSHTKHKLTFYAAHTLSVPNLLLRALADEIAVRAGRVARENTYFKDDKSTERARGGNSSSHIARTGGSRIEEVNE</sequence>
<dbReference type="GeneID" id="24095671"/>
<reference evidence="2 3" key="1">
    <citation type="journal article" date="2012" name="Appl. Environ. Microbiol.">
        <title>Short-read sequencing for genomic analysis of the brown rot fungus Fibroporia radiculosa.</title>
        <authorList>
            <person name="Tang J.D."/>
            <person name="Perkins A.D."/>
            <person name="Sonstegard T.S."/>
            <person name="Schroeder S.G."/>
            <person name="Burgess S.C."/>
            <person name="Diehl S.V."/>
        </authorList>
    </citation>
    <scope>NUCLEOTIDE SEQUENCE [LARGE SCALE GENOMIC DNA]</scope>
    <source>
        <strain evidence="2 3">TFFH 294</strain>
    </source>
</reference>
<dbReference type="InParanoid" id="J4GN47"/>
<evidence type="ECO:0000256" key="1">
    <source>
        <dbReference type="SAM" id="MobiDB-lite"/>
    </source>
</evidence>
<name>J4GN47_9APHY</name>
<feature type="compositionally biased region" description="Acidic residues" evidence="1">
    <location>
        <begin position="9"/>
        <end position="27"/>
    </location>
</feature>
<dbReference type="PANTHER" id="PTHR15555:SF0">
    <property type="entry name" value="ZINC FINGER HIT DOMAIN-CONTAINING PROTEIN 2"/>
    <property type="match status" value="1"/>
</dbReference>
<dbReference type="PANTHER" id="PTHR15555">
    <property type="entry name" value="ZINC FINGER HIT DOMAIN CONTAINING PROTEIN 2 PROTEIN FON -RELATED"/>
    <property type="match status" value="1"/>
</dbReference>
<evidence type="ECO:0000313" key="2">
    <source>
        <dbReference type="EMBL" id="CCM00760.1"/>
    </source>
</evidence>
<feature type="region of interest" description="Disordered" evidence="1">
    <location>
        <begin position="1"/>
        <end position="29"/>
    </location>
</feature>
<dbReference type="AlphaFoldDB" id="J4GN47"/>
<dbReference type="EMBL" id="HE797002">
    <property type="protein sequence ID" value="CCM00760.1"/>
    <property type="molecule type" value="Genomic_DNA"/>
</dbReference>
<dbReference type="OrthoDB" id="18412at2759"/>
<accession>J4GN47</accession>